<sequence>MKHKRSRKTASGSKGSVDSGSSLVAVEPQIDNKPPPPEQDIEGSRSDQDRAPTDGAVAGEEEEDGYISSSDLEPPPSASSPVVSQEDDDEDESPDNGHEGDMQPQRMKRSRSNDAPGPNPQPNKKKRDTASDQPEVPALDQEAEDEGPHGPKEIRPASPHQPGERGVWFGKVEKVRRVWYNKDEVLILNEIHNFLLERKRLPELKENDFFESILEQLEDDSCDIRNVKDKMKSLKRRYDAHVVSTTNHERLLDNLSEKIWGPRSSNNAVAGYKNEDKISLVEAEKKFEEMYPLLAQEVKLIADEDPSAKSLCIGLDAETALSIEKRLGKIKGAELKLQKRMEAKVISPKAMVRKKLARLGEKVAKKVRRS</sequence>
<dbReference type="ExpressionAtlas" id="I1I1A8">
    <property type="expression patterns" value="baseline"/>
</dbReference>
<comment type="similarity">
    <text evidence="1">Belongs to the GeBP family.</text>
</comment>
<dbReference type="GO" id="GO:0006355">
    <property type="term" value="P:regulation of DNA-templated transcription"/>
    <property type="evidence" value="ECO:0007669"/>
    <property type="project" value="InterPro"/>
</dbReference>
<protein>
    <recommendedName>
        <fullName evidence="3">Glabrous enhancer-binding protein-like DBD domain-containing protein</fullName>
    </recommendedName>
</protein>
<dbReference type="PANTHER" id="PTHR31662">
    <property type="entry name" value="BNAANNG10740D PROTEIN-RELATED"/>
    <property type="match status" value="1"/>
</dbReference>
<dbReference type="eggNOG" id="ENOG502R4NR">
    <property type="taxonomic scope" value="Eukaryota"/>
</dbReference>
<feature type="compositionally biased region" description="Basic and acidic residues" evidence="2">
    <location>
        <begin position="146"/>
        <end position="155"/>
    </location>
</feature>
<keyword evidence="6" id="KW-1185">Reference proteome</keyword>
<dbReference type="OrthoDB" id="696749at2759"/>
<dbReference type="PANTHER" id="PTHR31662:SF45">
    <property type="entry name" value="OS02G0768700 PROTEIN"/>
    <property type="match status" value="1"/>
</dbReference>
<reference evidence="4" key="2">
    <citation type="submission" date="2017-06" db="EMBL/GenBank/DDBJ databases">
        <title>WGS assembly of Brachypodium distachyon.</title>
        <authorList>
            <consortium name="The International Brachypodium Initiative"/>
            <person name="Lucas S."/>
            <person name="Harmon-Smith M."/>
            <person name="Lail K."/>
            <person name="Tice H."/>
            <person name="Grimwood J."/>
            <person name="Bruce D."/>
            <person name="Barry K."/>
            <person name="Shu S."/>
            <person name="Lindquist E."/>
            <person name="Wang M."/>
            <person name="Pitluck S."/>
            <person name="Vogel J.P."/>
            <person name="Garvin D.F."/>
            <person name="Mockler T.C."/>
            <person name="Schmutz J."/>
            <person name="Rokhsar D."/>
            <person name="Bevan M.W."/>
        </authorList>
    </citation>
    <scope>NUCLEOTIDE SEQUENCE</scope>
    <source>
        <strain evidence="4">Bd21</strain>
    </source>
</reference>
<dbReference type="AlphaFoldDB" id="I1I1A8"/>
<dbReference type="Pfam" id="PF04504">
    <property type="entry name" value="GeBP-like_DBD"/>
    <property type="match status" value="1"/>
</dbReference>
<evidence type="ECO:0000313" key="6">
    <source>
        <dbReference type="Proteomes" id="UP000008810"/>
    </source>
</evidence>
<dbReference type="EMBL" id="CM000882">
    <property type="protein sequence ID" value="PNT66727.1"/>
    <property type="molecule type" value="Genomic_DNA"/>
</dbReference>
<evidence type="ECO:0000256" key="2">
    <source>
        <dbReference type="SAM" id="MobiDB-lite"/>
    </source>
</evidence>
<dbReference type="InterPro" id="IPR007592">
    <property type="entry name" value="GEBP"/>
</dbReference>
<dbReference type="Gramene" id="PNT66727">
    <property type="protein sequence ID" value="PNT66727"/>
    <property type="gene ID" value="BRADI_3g16140v3"/>
</dbReference>
<accession>I1I1A8</accession>
<evidence type="ECO:0000313" key="5">
    <source>
        <dbReference type="EnsemblPlants" id="PNT66727"/>
    </source>
</evidence>
<dbReference type="RefSeq" id="XP_003571446.1">
    <property type="nucleotide sequence ID" value="XM_003571398.4"/>
</dbReference>
<feature type="domain" description="Glabrous enhancer-binding protein-like DBD" evidence="3">
    <location>
        <begin position="176"/>
        <end position="261"/>
    </location>
</feature>
<reference evidence="5" key="3">
    <citation type="submission" date="2018-08" db="UniProtKB">
        <authorList>
            <consortium name="EnsemblPlants"/>
        </authorList>
    </citation>
    <scope>IDENTIFICATION</scope>
    <source>
        <strain evidence="5">cv. Bd21</strain>
    </source>
</reference>
<gene>
    <name evidence="5" type="primary">LOC100844785</name>
    <name evidence="4" type="ORF">BRADI_3g16140v3</name>
</gene>
<name>I1I1A8_BRADI</name>
<dbReference type="EnsemblPlants" id="PNT66727">
    <property type="protein sequence ID" value="PNT66727"/>
    <property type="gene ID" value="BRADI_3g16140v3"/>
</dbReference>
<evidence type="ECO:0000313" key="4">
    <source>
        <dbReference type="EMBL" id="PNT66727.1"/>
    </source>
</evidence>
<evidence type="ECO:0000259" key="3">
    <source>
        <dbReference type="Pfam" id="PF04504"/>
    </source>
</evidence>
<proteinExistence type="inferred from homology"/>
<dbReference type="KEGG" id="bdi:100844785"/>
<feature type="region of interest" description="Disordered" evidence="2">
    <location>
        <begin position="1"/>
        <end position="165"/>
    </location>
</feature>
<evidence type="ECO:0000256" key="1">
    <source>
        <dbReference type="ARBA" id="ARBA00010820"/>
    </source>
</evidence>
<dbReference type="InterPro" id="IPR053932">
    <property type="entry name" value="GeBP-like_DBD"/>
</dbReference>
<reference evidence="4 5" key="1">
    <citation type="journal article" date="2010" name="Nature">
        <title>Genome sequencing and analysis of the model grass Brachypodium distachyon.</title>
        <authorList>
            <consortium name="International Brachypodium Initiative"/>
        </authorList>
    </citation>
    <scope>NUCLEOTIDE SEQUENCE [LARGE SCALE GENOMIC DNA]</scope>
    <source>
        <strain evidence="4">Bd21</strain>
        <strain evidence="5">cv. Bd21</strain>
    </source>
</reference>
<organism evidence="5">
    <name type="scientific">Brachypodium distachyon</name>
    <name type="common">Purple false brome</name>
    <name type="synonym">Trachynia distachya</name>
    <dbReference type="NCBI Taxonomy" id="15368"/>
    <lineage>
        <taxon>Eukaryota</taxon>
        <taxon>Viridiplantae</taxon>
        <taxon>Streptophyta</taxon>
        <taxon>Embryophyta</taxon>
        <taxon>Tracheophyta</taxon>
        <taxon>Spermatophyta</taxon>
        <taxon>Magnoliopsida</taxon>
        <taxon>Liliopsida</taxon>
        <taxon>Poales</taxon>
        <taxon>Poaceae</taxon>
        <taxon>BOP clade</taxon>
        <taxon>Pooideae</taxon>
        <taxon>Stipodae</taxon>
        <taxon>Brachypodieae</taxon>
        <taxon>Brachypodium</taxon>
    </lineage>
</organism>
<dbReference type="GeneID" id="100844785"/>
<dbReference type="HOGENOM" id="CLU_624622_0_0_1"/>
<feature type="compositionally biased region" description="Low complexity" evidence="2">
    <location>
        <begin position="11"/>
        <end position="22"/>
    </location>
</feature>
<dbReference type="Proteomes" id="UP000008810">
    <property type="component" value="Chromosome 3"/>
</dbReference>
<feature type="compositionally biased region" description="Basic and acidic residues" evidence="2">
    <location>
        <begin position="42"/>
        <end position="52"/>
    </location>
</feature>
<dbReference type="OMA" id="PGFRRKW"/>
<feature type="compositionally biased region" description="Acidic residues" evidence="2">
    <location>
        <begin position="85"/>
        <end position="94"/>
    </location>
</feature>